<dbReference type="GO" id="GO:0006355">
    <property type="term" value="P:regulation of DNA-templated transcription"/>
    <property type="evidence" value="ECO:0007669"/>
    <property type="project" value="InterPro"/>
</dbReference>
<dbReference type="AlphaFoldDB" id="A0A645B4C5"/>
<sequence>MKKIYYTQKELSEIINEETHVIRYWEANYPQLVSRSTQNGRKVYTKKHVELFLFVKQLIRNEKLTNTGVKEQLAILLTKNKITGTTEILQNDNDRNIKVKRSQSNSDNETKFDEIKNDIDAKIEDDYPTAEEKVSRQTATDVGKVTDNSPKETLITFTQEEFLELLQVMQKMIALIKLK</sequence>
<dbReference type="GO" id="GO:0003677">
    <property type="term" value="F:DNA binding"/>
    <property type="evidence" value="ECO:0007669"/>
    <property type="project" value="InterPro"/>
</dbReference>
<name>A0A645B4C5_9ZZZZ</name>
<feature type="domain" description="HTH merR-type" evidence="1">
    <location>
        <begin position="6"/>
        <end position="72"/>
    </location>
</feature>
<gene>
    <name evidence="2" type="ORF">SDC9_106744</name>
</gene>
<reference evidence="2" key="1">
    <citation type="submission" date="2019-08" db="EMBL/GenBank/DDBJ databases">
        <authorList>
            <person name="Kucharzyk K."/>
            <person name="Murdoch R.W."/>
            <person name="Higgins S."/>
            <person name="Loffler F."/>
        </authorList>
    </citation>
    <scope>NUCLEOTIDE SEQUENCE</scope>
</reference>
<comment type="caution">
    <text evidence="2">The sequence shown here is derived from an EMBL/GenBank/DDBJ whole genome shotgun (WGS) entry which is preliminary data.</text>
</comment>
<proteinExistence type="predicted"/>
<dbReference type="SUPFAM" id="SSF46955">
    <property type="entry name" value="Putative DNA-binding domain"/>
    <property type="match status" value="1"/>
</dbReference>
<protein>
    <recommendedName>
        <fullName evidence="1">HTH merR-type domain-containing protein</fullName>
    </recommendedName>
</protein>
<dbReference type="Gene3D" id="1.10.1660.10">
    <property type="match status" value="1"/>
</dbReference>
<evidence type="ECO:0000259" key="1">
    <source>
        <dbReference type="Pfam" id="PF13411"/>
    </source>
</evidence>
<dbReference type="EMBL" id="VSSQ01017511">
    <property type="protein sequence ID" value="MPM59898.1"/>
    <property type="molecule type" value="Genomic_DNA"/>
</dbReference>
<accession>A0A645B4C5</accession>
<dbReference type="Pfam" id="PF13411">
    <property type="entry name" value="MerR_1"/>
    <property type="match status" value="1"/>
</dbReference>
<dbReference type="InterPro" id="IPR009061">
    <property type="entry name" value="DNA-bd_dom_put_sf"/>
</dbReference>
<dbReference type="InterPro" id="IPR000551">
    <property type="entry name" value="MerR-type_HTH_dom"/>
</dbReference>
<evidence type="ECO:0000313" key="2">
    <source>
        <dbReference type="EMBL" id="MPM59898.1"/>
    </source>
</evidence>
<organism evidence="2">
    <name type="scientific">bioreactor metagenome</name>
    <dbReference type="NCBI Taxonomy" id="1076179"/>
    <lineage>
        <taxon>unclassified sequences</taxon>
        <taxon>metagenomes</taxon>
        <taxon>ecological metagenomes</taxon>
    </lineage>
</organism>